<name>A0A143QK35_RHOFA</name>
<dbReference type="Pfam" id="PF26056">
    <property type="entry name" value="DUF8017"/>
    <property type="match status" value="1"/>
</dbReference>
<keyword evidence="4" id="KW-1185">Reference proteome</keyword>
<dbReference type="InterPro" id="IPR058330">
    <property type="entry name" value="DUF8017"/>
</dbReference>
<sequence length="255" mass="27562">MRLLRVAALLGLFLAVGYLLPKLGPQAPNSYQGVTASTSAAATTLPPTGTTTASKPPPGFPSMEFAPPENDVPDGDPIPIDTKYGVRYTVPGDWQFQRGGVMGWENDEESLRFGDFAEFEYDYCPEFRDGVSKASTGITGRSGVDVQTAALEVSRRTDIIFRRAPDDDAVIQYSEPINLQINDAPAVRYTVTASNLVQEYDCDPPAASIDIVAMQGFSNATVAVFMVLAEQQTDRSISRGTIDDIIASLRRTPGE</sequence>
<gene>
    <name evidence="3" type="ORF">A3Q41_02108</name>
</gene>
<reference evidence="3 4" key="1">
    <citation type="journal article" date="2016" name="Genome Announc.">
        <title>Complete Genome and Plasmid Sequences for Rhodococcus fascians D188 and Draft Sequences for Rhodococcus Isolates PBTS 1 and PBTS 2.</title>
        <authorList>
            <person name="Stamler R.A."/>
            <person name="Vereecke D."/>
            <person name="Zhang Y."/>
            <person name="Schilkey F."/>
            <person name="Devitt N."/>
            <person name="Randall J.J."/>
        </authorList>
    </citation>
    <scope>NUCLEOTIDE SEQUENCE [LARGE SCALE GENOMIC DNA]</scope>
    <source>
        <strain evidence="3 4">PBTS2</strain>
    </source>
</reference>
<protein>
    <recommendedName>
        <fullName evidence="2">DUF8017 domain-containing protein</fullName>
    </recommendedName>
</protein>
<evidence type="ECO:0000259" key="2">
    <source>
        <dbReference type="Pfam" id="PF26056"/>
    </source>
</evidence>
<organism evidence="3 4">
    <name type="scientific">Rhodococcoides fascians</name>
    <name type="common">Rhodococcus fascians</name>
    <dbReference type="NCBI Taxonomy" id="1828"/>
    <lineage>
        <taxon>Bacteria</taxon>
        <taxon>Bacillati</taxon>
        <taxon>Actinomycetota</taxon>
        <taxon>Actinomycetes</taxon>
        <taxon>Mycobacteriales</taxon>
        <taxon>Nocardiaceae</taxon>
        <taxon>Rhodococcoides</taxon>
    </lineage>
</organism>
<accession>A0A143QK35</accession>
<feature type="compositionally biased region" description="Low complexity" evidence="1">
    <location>
        <begin position="42"/>
        <end position="54"/>
    </location>
</feature>
<reference evidence="4" key="2">
    <citation type="submission" date="2016-04" db="EMBL/GenBank/DDBJ databases">
        <title>Complete Genome and Plasmid Sequences for Rhodococcus fascians D188 and Draft Sequences for Rhodococcus spp. Isolates PBTS 1 and PBTS 2.</title>
        <authorList>
            <person name="Stamer R."/>
            <person name="Vereecke D."/>
            <person name="Zhang Y."/>
            <person name="Schilkey F."/>
            <person name="Devitt N."/>
            <person name="Randall J."/>
        </authorList>
    </citation>
    <scope>NUCLEOTIDE SEQUENCE [LARGE SCALE GENOMIC DNA]</scope>
    <source>
        <strain evidence="4">PBTS2</strain>
    </source>
</reference>
<dbReference type="AlphaFoldDB" id="A0A143QK35"/>
<dbReference type="Proteomes" id="UP000076038">
    <property type="component" value="Chromosome"/>
</dbReference>
<dbReference type="EMBL" id="CP015220">
    <property type="protein sequence ID" value="AMY23410.1"/>
    <property type="molecule type" value="Genomic_DNA"/>
</dbReference>
<dbReference type="PATRIC" id="fig|1653479.3.peg.2130"/>
<evidence type="ECO:0000313" key="4">
    <source>
        <dbReference type="Proteomes" id="UP000076038"/>
    </source>
</evidence>
<feature type="domain" description="DUF8017" evidence="2">
    <location>
        <begin position="80"/>
        <end position="252"/>
    </location>
</feature>
<evidence type="ECO:0000313" key="3">
    <source>
        <dbReference type="EMBL" id="AMY23410.1"/>
    </source>
</evidence>
<feature type="region of interest" description="Disordered" evidence="1">
    <location>
        <begin position="42"/>
        <end position="78"/>
    </location>
</feature>
<proteinExistence type="predicted"/>
<dbReference type="KEGG" id="rhs:A3Q41_02108"/>
<evidence type="ECO:0000256" key="1">
    <source>
        <dbReference type="SAM" id="MobiDB-lite"/>
    </source>
</evidence>